<keyword evidence="1" id="KW-0805">Transcription regulation</keyword>
<evidence type="ECO:0000256" key="1">
    <source>
        <dbReference type="ARBA" id="ARBA00023015"/>
    </source>
</evidence>
<evidence type="ECO:0000313" key="6">
    <source>
        <dbReference type="EMBL" id="GHG51474.1"/>
    </source>
</evidence>
<dbReference type="PANTHER" id="PTHR30055">
    <property type="entry name" value="HTH-TYPE TRANSCRIPTIONAL REGULATOR RUTR"/>
    <property type="match status" value="1"/>
</dbReference>
<evidence type="ECO:0000256" key="3">
    <source>
        <dbReference type="ARBA" id="ARBA00023163"/>
    </source>
</evidence>
<gene>
    <name evidence="6" type="ORF">GCM10017567_87820</name>
</gene>
<organism evidence="6 7">
    <name type="scientific">Amycolatopsis bullii</name>
    <dbReference type="NCBI Taxonomy" id="941987"/>
    <lineage>
        <taxon>Bacteria</taxon>
        <taxon>Bacillati</taxon>
        <taxon>Actinomycetota</taxon>
        <taxon>Actinomycetes</taxon>
        <taxon>Pseudonocardiales</taxon>
        <taxon>Pseudonocardiaceae</taxon>
        <taxon>Amycolatopsis</taxon>
    </lineage>
</organism>
<dbReference type="Proteomes" id="UP000649955">
    <property type="component" value="Unassembled WGS sequence"/>
</dbReference>
<proteinExistence type="predicted"/>
<feature type="domain" description="HTH tetR-type" evidence="5">
    <location>
        <begin position="25"/>
        <end position="68"/>
    </location>
</feature>
<evidence type="ECO:0000256" key="2">
    <source>
        <dbReference type="ARBA" id="ARBA00023125"/>
    </source>
</evidence>
<dbReference type="SUPFAM" id="SSF46689">
    <property type="entry name" value="Homeodomain-like"/>
    <property type="match status" value="1"/>
</dbReference>
<evidence type="ECO:0000313" key="7">
    <source>
        <dbReference type="Proteomes" id="UP000649955"/>
    </source>
</evidence>
<comment type="caution">
    <text evidence="6">The sequence shown here is derived from an EMBL/GenBank/DDBJ whole genome shotgun (WGS) entry which is preliminary data.</text>
</comment>
<dbReference type="PANTHER" id="PTHR30055:SF234">
    <property type="entry name" value="HTH-TYPE TRANSCRIPTIONAL REGULATOR BETI"/>
    <property type="match status" value="1"/>
</dbReference>
<accession>A0ABQ3KT57</accession>
<dbReference type="SUPFAM" id="SSF48498">
    <property type="entry name" value="Tetracyclin repressor-like, C-terminal domain"/>
    <property type="match status" value="1"/>
</dbReference>
<protein>
    <submittedName>
        <fullName evidence="6">TetR family transcriptional regulator</fullName>
    </submittedName>
</protein>
<evidence type="ECO:0000259" key="5">
    <source>
        <dbReference type="Pfam" id="PF00440"/>
    </source>
</evidence>
<dbReference type="InterPro" id="IPR001647">
    <property type="entry name" value="HTH_TetR"/>
</dbReference>
<dbReference type="InterPro" id="IPR050109">
    <property type="entry name" value="HTH-type_TetR-like_transc_reg"/>
</dbReference>
<dbReference type="InterPro" id="IPR009057">
    <property type="entry name" value="Homeodomain-like_sf"/>
</dbReference>
<keyword evidence="7" id="KW-1185">Reference proteome</keyword>
<dbReference type="InterPro" id="IPR036271">
    <property type="entry name" value="Tet_transcr_reg_TetR-rel_C_sf"/>
</dbReference>
<dbReference type="EMBL" id="BNAW01000098">
    <property type="protein sequence ID" value="GHG51474.1"/>
    <property type="molecule type" value="Genomic_DNA"/>
</dbReference>
<keyword evidence="2" id="KW-0238">DNA-binding</keyword>
<name>A0ABQ3KT57_9PSEU</name>
<dbReference type="Pfam" id="PF00440">
    <property type="entry name" value="TetR_N"/>
    <property type="match status" value="1"/>
</dbReference>
<reference evidence="7" key="1">
    <citation type="journal article" date="2019" name="Int. J. Syst. Evol. Microbiol.">
        <title>The Global Catalogue of Microorganisms (GCM) 10K type strain sequencing project: providing services to taxonomists for standard genome sequencing and annotation.</title>
        <authorList>
            <consortium name="The Broad Institute Genomics Platform"/>
            <consortium name="The Broad Institute Genome Sequencing Center for Infectious Disease"/>
            <person name="Wu L."/>
            <person name="Ma J."/>
        </authorList>
    </citation>
    <scope>NUCLEOTIDE SEQUENCE [LARGE SCALE GENOMIC DNA]</scope>
    <source>
        <strain evidence="7">CGMCC 4.7680</strain>
    </source>
</reference>
<dbReference type="RefSeq" id="WP_191317275.1">
    <property type="nucleotide sequence ID" value="NZ_BNAW01000098.1"/>
</dbReference>
<evidence type="ECO:0000256" key="4">
    <source>
        <dbReference type="SAM" id="MobiDB-lite"/>
    </source>
</evidence>
<feature type="region of interest" description="Disordered" evidence="4">
    <location>
        <begin position="193"/>
        <end position="214"/>
    </location>
</feature>
<keyword evidence="3" id="KW-0804">Transcription</keyword>
<sequence>MPETATPETALPGRRGQAARNNILILDAARHVFLGDPKAPISQVAERAGVGISALYRRYPSKEILLRHICHDGLLLYIGEAEVAAEQPDGWAALTGFLGRVVEADVHSLTVHLAGTFTPTPEMGRDARRAGELTKQLVERARETGRLRPDAVPEDIGMILECCAAIRVDGDPDRTLELRNRYLALLIEGLSAKGPDLPGPPPRPGEMNGRWRPS</sequence>
<dbReference type="Gene3D" id="1.10.357.10">
    <property type="entry name" value="Tetracycline Repressor, domain 2"/>
    <property type="match status" value="1"/>
</dbReference>